<feature type="domain" description="FGAR-AT PurM N-terminal-like" evidence="19">
    <location>
        <begin position="654"/>
        <end position="814"/>
    </location>
</feature>
<feature type="binding site" evidence="14">
    <location>
        <position position="728"/>
    </location>
    <ligand>
        <name>Mg(2+)</name>
        <dbReference type="ChEBI" id="CHEBI:18420"/>
    </ligand>
</feature>
<dbReference type="FunFam" id="3.90.650.10:FF:000002">
    <property type="entry name" value="Phosphoribosylformylglycinamidine synthase"/>
    <property type="match status" value="1"/>
</dbReference>
<sequence>MLVLRGAPALSEFRLQKLAGRLREQIGVPIEVYAEYVHFAALAGELAEDQRGILERLLRYGPALPSHAPVGRLVLVVPRPGTISPWSSKATDIAHNCGLDGLERLERGTAYYLTADSGALDAATVEQAAVFLHDRMTQIVLFDLADAERLFVHAEPRPVRRVVLGADPEAALAHANRELGLALSSDEIAYLAGSFEALERDPTDVELMMFAQANSEHCRHKIFNACWDIDGEPQTHSLFQMIRNTTDVSPEGVLSAYKDNAAVIEGWEGRRFLADPVTGIYGEHEEPIQILMKVETHNHPTAIAPDPGAATGSGGEIRDEGATGRGAKPKAGLCGFSVSDLRIPGFGQPWEPPEADYHGKPGRIVSALDIMLEGPIGAAAFNNEFGRPNLTGYFRTFEQAIPGPNGATELRGYHKPIMLAGGIGNIRSEHVAKDSFPVGTPLIVLGGPAMLIGLGGGAASSMDSGASAEDLDFASVQRANPEMQRRCQEVIDRCWALGEDNPILFIHDVGAGGLANALPELVHDAGRGGRFELRAVPNADPGMSPMEIWCNEAQERYVLAVAAERLEQFEAICARERCPHAVVGSATADQHLALGDAHFADTPIDMPMSLLFGKPPKMERDAVSEQPPRTPLRTAEIDLREALDRVLRLPTVADKSFLITIGDRSITGQVARDQMVGPWQIPVADCAVTISDYRGVTGEAMAIGERTPLALLDAPASGRVAVGEAITNLAAARIASIGDIKLSANWMAAAGDPREDARLYATVRAVGLELCPALGIAIPVGKDSMSMKTVWEDAAGVRHAMSAPLSLIVSAFAPVLDVRATLTPQLRTDQGDTDLILIDLGQGRNRLGGSALAQVYGQLGDVGPDLDNPDLLKRFFAAIQELQDEELILAYHDRSDGGLITTLCEMAFAGRCGIDVDLAAVGPDDLSALFSEELGAVIQVRHTETDDVLQILEYHGLAEYSPVIGMLDDSDQIRVCRRCRPLFAASRTELQQVWSETSFRMQSLRDNPECAAEAYARIAEPDPGLHAELTFDPDNDLTAPYVERGARPPIAILREQGVNGQVEMAAAFHAAGFECVDVHLSDIMAGRVDLARFRGLAACGGFSYGDVLGAGEGWAKSILFNPRARDQFQAFFERRDTFTLGICNGCQMLSNLRELIPGADHWPHFVRNRSEQFEARTLMLEVRETPSVLLAGMAGSRMPIAVAHGEGRAEFRDAEHLAAARASVATRYIENDGRVAERYPANPNGSPEGIAGLTTRDGRVTIMMPHPERVFRSVQNSWHPDQWGTDGPWMRLFRNARVWVD</sequence>
<feature type="region of interest" description="Disordered" evidence="15">
    <location>
        <begin position="303"/>
        <end position="328"/>
    </location>
</feature>
<evidence type="ECO:0000259" key="16">
    <source>
        <dbReference type="Pfam" id="PF02769"/>
    </source>
</evidence>
<dbReference type="GO" id="GO:0006189">
    <property type="term" value="P:'de novo' IMP biosynthetic process"/>
    <property type="evidence" value="ECO:0007669"/>
    <property type="project" value="UniProtKB-UniRule"/>
</dbReference>
<comment type="function">
    <text evidence="13 14">Phosphoribosylformylglycinamidine synthase involved in the purines biosynthetic pathway. Catalyzes the ATP-dependent conversion of formylglycinamide ribonucleotide (FGAR) and glutamine to yield formylglycinamidine ribonucleotide (FGAM) and glutamate.</text>
</comment>
<comment type="similarity">
    <text evidence="3 14">In the N-terminal section; belongs to the FGAMS family.</text>
</comment>
<dbReference type="SUPFAM" id="SSF109736">
    <property type="entry name" value="FGAM synthase PurL, linker domain"/>
    <property type="match status" value="1"/>
</dbReference>
<protein>
    <recommendedName>
        <fullName evidence="14">Phosphoribosylformylglycinamidine synthase</fullName>
        <shortName evidence="14">FGAM synthase</shortName>
        <shortName evidence="14">FGAMS</shortName>
        <ecNumber evidence="14">6.3.5.3</ecNumber>
    </recommendedName>
    <alternativeName>
        <fullName evidence="14">Formylglycinamide ribonucleotide amidotransferase</fullName>
        <shortName evidence="14">FGAR amidotransferase</shortName>
        <shortName evidence="14">FGAR-AT</shortName>
    </alternativeName>
</protein>
<feature type="active site" description="Nucleophile" evidence="14">
    <location>
        <position position="1143"/>
    </location>
</feature>
<organism evidence="20 21">
    <name type="scientific">Thiocapsa roseopersicina</name>
    <dbReference type="NCBI Taxonomy" id="1058"/>
    <lineage>
        <taxon>Bacteria</taxon>
        <taxon>Pseudomonadati</taxon>
        <taxon>Pseudomonadota</taxon>
        <taxon>Gammaproteobacteria</taxon>
        <taxon>Chromatiales</taxon>
        <taxon>Chromatiaceae</taxon>
        <taxon>Thiocapsa</taxon>
    </lineage>
</organism>
<dbReference type="GO" id="GO:0005737">
    <property type="term" value="C:cytoplasm"/>
    <property type="evidence" value="ECO:0007669"/>
    <property type="project" value="UniProtKB-SubCell"/>
</dbReference>
<evidence type="ECO:0000256" key="13">
    <source>
        <dbReference type="ARBA" id="ARBA00057317"/>
    </source>
</evidence>
<dbReference type="FunFam" id="1.10.8.750:FF:000002">
    <property type="entry name" value="Phosphoribosylformylglycinamidine synthase"/>
    <property type="match status" value="1"/>
</dbReference>
<dbReference type="InterPro" id="IPR036604">
    <property type="entry name" value="PurS-like_sf"/>
</dbReference>
<evidence type="ECO:0000256" key="11">
    <source>
        <dbReference type="ARBA" id="ARBA00022962"/>
    </source>
</evidence>
<comment type="catalytic activity">
    <reaction evidence="12 14">
        <text>N(2)-formyl-N(1)-(5-phospho-beta-D-ribosyl)glycinamide + L-glutamine + ATP + H2O = 2-formamido-N(1)-(5-O-phospho-beta-D-ribosyl)acetamidine + L-glutamate + ADP + phosphate + H(+)</text>
        <dbReference type="Rhea" id="RHEA:17129"/>
        <dbReference type="ChEBI" id="CHEBI:15377"/>
        <dbReference type="ChEBI" id="CHEBI:15378"/>
        <dbReference type="ChEBI" id="CHEBI:29985"/>
        <dbReference type="ChEBI" id="CHEBI:30616"/>
        <dbReference type="ChEBI" id="CHEBI:43474"/>
        <dbReference type="ChEBI" id="CHEBI:58359"/>
        <dbReference type="ChEBI" id="CHEBI:147286"/>
        <dbReference type="ChEBI" id="CHEBI:147287"/>
        <dbReference type="ChEBI" id="CHEBI:456216"/>
        <dbReference type="EC" id="6.3.5.3"/>
    </reaction>
</comment>
<evidence type="ECO:0000256" key="2">
    <source>
        <dbReference type="ARBA" id="ARBA00004920"/>
    </source>
</evidence>
<feature type="active site" evidence="14">
    <location>
        <position position="1266"/>
    </location>
</feature>
<evidence type="ECO:0000256" key="10">
    <source>
        <dbReference type="ARBA" id="ARBA00022842"/>
    </source>
</evidence>
<feature type="binding site" evidence="14">
    <location>
        <begin position="308"/>
        <end position="319"/>
    </location>
    <ligand>
        <name>ATP</name>
        <dbReference type="ChEBI" id="CHEBI:30616"/>
    </ligand>
</feature>
<dbReference type="FunFam" id="3.90.650.10:FF:000005">
    <property type="entry name" value="Phosphoribosylformylglycinamidine synthase"/>
    <property type="match status" value="1"/>
</dbReference>
<keyword evidence="5 14" id="KW-0436">Ligase</keyword>
<dbReference type="FunFam" id="3.40.50.880:FF:000008">
    <property type="entry name" value="Phosphoribosylformylglycinamidine synthase"/>
    <property type="match status" value="1"/>
</dbReference>
<name>A0A1H2Y887_THIRO</name>
<dbReference type="PROSITE" id="PS51273">
    <property type="entry name" value="GATASE_TYPE_1"/>
    <property type="match status" value="1"/>
</dbReference>
<dbReference type="NCBIfam" id="NF003672">
    <property type="entry name" value="PRK05297.1"/>
    <property type="match status" value="1"/>
</dbReference>
<dbReference type="RefSeq" id="WP_093033155.1">
    <property type="nucleotide sequence ID" value="NZ_FNNZ01000012.1"/>
</dbReference>
<dbReference type="InterPro" id="IPR055181">
    <property type="entry name" value="FGAR-AT_PurM_N-like"/>
</dbReference>
<evidence type="ECO:0000313" key="21">
    <source>
        <dbReference type="Proteomes" id="UP000198816"/>
    </source>
</evidence>
<dbReference type="Pfam" id="PF18072">
    <property type="entry name" value="FGAR-AT_linker"/>
    <property type="match status" value="1"/>
</dbReference>
<dbReference type="Pfam" id="PF13507">
    <property type="entry name" value="GATase_5"/>
    <property type="match status" value="1"/>
</dbReference>
<keyword evidence="21" id="KW-1185">Reference proteome</keyword>
<dbReference type="SUPFAM" id="SSF55326">
    <property type="entry name" value="PurM N-terminal domain-like"/>
    <property type="match status" value="2"/>
</dbReference>
<comment type="subcellular location">
    <subcellularLocation>
        <location evidence="1 14">Cytoplasm</location>
    </subcellularLocation>
</comment>
<keyword evidence="7 14" id="KW-0547">Nucleotide-binding</keyword>
<evidence type="ECO:0000256" key="7">
    <source>
        <dbReference type="ARBA" id="ARBA00022741"/>
    </source>
</evidence>
<dbReference type="InterPro" id="IPR036921">
    <property type="entry name" value="PurM-like_N_sf"/>
</dbReference>
<keyword evidence="8 14" id="KW-0658">Purine biosynthesis</keyword>
<dbReference type="InterPro" id="IPR029062">
    <property type="entry name" value="Class_I_gatase-like"/>
</dbReference>
<dbReference type="STRING" id="1058.SAMN05421783_11269"/>
<dbReference type="Gene3D" id="1.10.8.750">
    <property type="entry name" value="Phosphoribosylformylglycinamidine synthase, linker domain"/>
    <property type="match status" value="1"/>
</dbReference>
<feature type="active site" evidence="14">
    <location>
        <position position="1268"/>
    </location>
</feature>
<dbReference type="SMART" id="SM01211">
    <property type="entry name" value="GATase_5"/>
    <property type="match status" value="1"/>
</dbReference>
<feature type="domain" description="Phosphoribosylformylglycinamidine synthase linker" evidence="17">
    <location>
        <begin position="172"/>
        <end position="221"/>
    </location>
</feature>
<dbReference type="InterPro" id="IPR040707">
    <property type="entry name" value="FGAR-AT_N"/>
</dbReference>
<dbReference type="Pfam" id="PF18076">
    <property type="entry name" value="FGAR-AT_N"/>
    <property type="match status" value="1"/>
</dbReference>
<dbReference type="SUPFAM" id="SSF82697">
    <property type="entry name" value="PurS-like"/>
    <property type="match status" value="1"/>
</dbReference>
<feature type="binding site" evidence="14">
    <location>
        <position position="895"/>
    </location>
    <ligand>
        <name>ATP</name>
        <dbReference type="ChEBI" id="CHEBI:30616"/>
    </ligand>
</feature>
<feature type="domain" description="PurM-like C-terminal" evidence="16">
    <location>
        <begin position="438"/>
        <end position="594"/>
    </location>
</feature>
<dbReference type="SUPFAM" id="SSF52317">
    <property type="entry name" value="Class I glutamine amidotransferase-like"/>
    <property type="match status" value="1"/>
</dbReference>
<keyword evidence="6 14" id="KW-0479">Metal-binding</keyword>
<dbReference type="InterPro" id="IPR010918">
    <property type="entry name" value="PurM-like_C_dom"/>
</dbReference>
<gene>
    <name evidence="14" type="primary">purL</name>
    <name evidence="20" type="ORF">SAMN05421783_11269</name>
</gene>
<keyword evidence="4 14" id="KW-0963">Cytoplasm</keyword>
<evidence type="ECO:0000256" key="1">
    <source>
        <dbReference type="ARBA" id="ARBA00004496"/>
    </source>
</evidence>
<feature type="binding site" evidence="14">
    <location>
        <position position="685"/>
    </location>
    <ligand>
        <name>Mg(2+)</name>
        <dbReference type="ChEBI" id="CHEBI:18420"/>
    </ligand>
</feature>
<comment type="pathway">
    <text evidence="2 14">Purine metabolism; IMP biosynthesis via de novo pathway; 5-amino-1-(5-phospho-D-ribosyl)imidazole from N(2)-formyl-N(1)-(5-phospho-D-ribosyl)glycinamide: step 1/2.</text>
</comment>
<dbReference type="Proteomes" id="UP000198816">
    <property type="component" value="Unassembled WGS sequence"/>
</dbReference>
<evidence type="ECO:0000256" key="14">
    <source>
        <dbReference type="HAMAP-Rule" id="MF_00419"/>
    </source>
</evidence>
<evidence type="ECO:0000259" key="19">
    <source>
        <dbReference type="Pfam" id="PF22689"/>
    </source>
</evidence>
<dbReference type="CDD" id="cd02203">
    <property type="entry name" value="PurL_repeat1"/>
    <property type="match status" value="1"/>
</dbReference>
<dbReference type="InterPro" id="IPR010073">
    <property type="entry name" value="PurL_large"/>
</dbReference>
<evidence type="ECO:0000256" key="12">
    <source>
        <dbReference type="ARBA" id="ARBA00052585"/>
    </source>
</evidence>
<evidence type="ECO:0000256" key="8">
    <source>
        <dbReference type="ARBA" id="ARBA00022755"/>
    </source>
</evidence>
<evidence type="ECO:0000256" key="3">
    <source>
        <dbReference type="ARBA" id="ARBA00008608"/>
    </source>
</evidence>
<dbReference type="NCBIfam" id="TIGR01735">
    <property type="entry name" value="FGAM_synt"/>
    <property type="match status" value="1"/>
</dbReference>
<dbReference type="Gene3D" id="3.30.1330.10">
    <property type="entry name" value="PurM-like, N-terminal domain"/>
    <property type="match status" value="2"/>
</dbReference>
<dbReference type="CDD" id="cd01740">
    <property type="entry name" value="GATase1_FGAR_AT"/>
    <property type="match status" value="1"/>
</dbReference>
<accession>A0A1H2Y887</accession>
<dbReference type="Pfam" id="PF22689">
    <property type="entry name" value="FGAR-AT_PurM_N-like"/>
    <property type="match status" value="1"/>
</dbReference>
<comment type="subunit">
    <text evidence="14">Monomer.</text>
</comment>
<evidence type="ECO:0000256" key="6">
    <source>
        <dbReference type="ARBA" id="ARBA00022723"/>
    </source>
</evidence>
<dbReference type="OrthoDB" id="9804441at2"/>
<evidence type="ECO:0000259" key="17">
    <source>
        <dbReference type="Pfam" id="PF18072"/>
    </source>
</evidence>
<proteinExistence type="inferred from homology"/>
<feature type="binding site" evidence="14">
    <location>
        <position position="893"/>
    </location>
    <ligand>
        <name>Mg(2+)</name>
        <dbReference type="ChEBI" id="CHEBI:18420"/>
    </ligand>
</feature>
<dbReference type="UniPathway" id="UPA00074">
    <property type="reaction ID" value="UER00128"/>
</dbReference>
<dbReference type="Gene3D" id="3.40.50.880">
    <property type="match status" value="1"/>
</dbReference>
<dbReference type="FunFam" id="3.30.1330.10:FF:000002">
    <property type="entry name" value="Phosphoribosylformylglycinamidine synthase"/>
    <property type="match status" value="1"/>
</dbReference>
<dbReference type="Pfam" id="PF02769">
    <property type="entry name" value="AIRS_C"/>
    <property type="match status" value="2"/>
</dbReference>
<dbReference type="EMBL" id="FNNZ01000012">
    <property type="protein sequence ID" value="SDX00884.1"/>
    <property type="molecule type" value="Genomic_DNA"/>
</dbReference>
<dbReference type="SUPFAM" id="SSF56042">
    <property type="entry name" value="PurM C-terminal domain-like"/>
    <property type="match status" value="2"/>
</dbReference>
<dbReference type="HAMAP" id="MF_00419">
    <property type="entry name" value="PurL_1"/>
    <property type="match status" value="1"/>
</dbReference>
<dbReference type="InterPro" id="IPR041609">
    <property type="entry name" value="PurL_linker"/>
</dbReference>
<dbReference type="EC" id="6.3.5.3" evidence="14"/>
<feature type="domain" description="Phosphoribosylformylglycinamidine synthase N-terminal" evidence="18">
    <location>
        <begin position="35"/>
        <end position="151"/>
    </location>
</feature>
<feature type="binding site" evidence="14">
    <location>
        <position position="724"/>
    </location>
    <ligand>
        <name>Mg(2+)</name>
        <dbReference type="ChEBI" id="CHEBI:18420"/>
    </ligand>
</feature>
<evidence type="ECO:0000259" key="18">
    <source>
        <dbReference type="Pfam" id="PF18076"/>
    </source>
</evidence>
<evidence type="ECO:0000256" key="9">
    <source>
        <dbReference type="ARBA" id="ARBA00022840"/>
    </source>
</evidence>
<dbReference type="PANTHER" id="PTHR10099">
    <property type="entry name" value="PHOSPHORIBOSYLFORMYLGLYCINAMIDINE SYNTHASE"/>
    <property type="match status" value="1"/>
</dbReference>
<dbReference type="GO" id="GO:0004642">
    <property type="term" value="F:phosphoribosylformylglycinamidine synthase activity"/>
    <property type="evidence" value="ECO:0007669"/>
    <property type="project" value="UniProtKB-UniRule"/>
</dbReference>
<dbReference type="GO" id="GO:0046872">
    <property type="term" value="F:metal ion binding"/>
    <property type="evidence" value="ECO:0007669"/>
    <property type="project" value="UniProtKB-KW"/>
</dbReference>
<evidence type="ECO:0000313" key="20">
    <source>
        <dbReference type="EMBL" id="SDX00884.1"/>
    </source>
</evidence>
<dbReference type="GO" id="GO:0005524">
    <property type="term" value="F:ATP binding"/>
    <property type="evidence" value="ECO:0007669"/>
    <property type="project" value="UniProtKB-UniRule"/>
</dbReference>
<evidence type="ECO:0000256" key="4">
    <source>
        <dbReference type="ARBA" id="ARBA00022490"/>
    </source>
</evidence>
<dbReference type="Gene3D" id="3.90.650.10">
    <property type="entry name" value="PurM-like C-terminal domain"/>
    <property type="match status" value="2"/>
</dbReference>
<feature type="domain" description="PurM-like C-terminal" evidence="16">
    <location>
        <begin position="842"/>
        <end position="971"/>
    </location>
</feature>
<evidence type="ECO:0000256" key="5">
    <source>
        <dbReference type="ARBA" id="ARBA00022598"/>
    </source>
</evidence>
<dbReference type="FunFam" id="3.30.1330.10:FF:000005">
    <property type="entry name" value="Phosphoribosylformylglycinamidine synthase"/>
    <property type="match status" value="1"/>
</dbReference>
<reference evidence="21" key="1">
    <citation type="submission" date="2016-10" db="EMBL/GenBank/DDBJ databases">
        <authorList>
            <person name="Varghese N."/>
            <person name="Submissions S."/>
        </authorList>
    </citation>
    <scope>NUCLEOTIDE SEQUENCE [LARGE SCALE GENOMIC DNA]</scope>
    <source>
        <strain evidence="21">DSM 217</strain>
    </source>
</reference>
<dbReference type="PANTHER" id="PTHR10099:SF1">
    <property type="entry name" value="PHOSPHORIBOSYLFORMYLGLYCINAMIDINE SYNTHASE"/>
    <property type="match status" value="1"/>
</dbReference>
<dbReference type="CDD" id="cd02204">
    <property type="entry name" value="PurL_repeat2"/>
    <property type="match status" value="1"/>
</dbReference>
<keyword evidence="10 14" id="KW-0460">Magnesium</keyword>
<keyword evidence="11 14" id="KW-0315">Glutamine amidotransferase</keyword>
<keyword evidence="9 14" id="KW-0067">ATP-binding</keyword>
<dbReference type="InterPro" id="IPR036676">
    <property type="entry name" value="PurM-like_C_sf"/>
</dbReference>
<feature type="binding site" evidence="14">
    <location>
        <position position="684"/>
    </location>
    <ligand>
        <name>ATP</name>
        <dbReference type="ChEBI" id="CHEBI:30616"/>
    </ligand>
</feature>
<feature type="binding site" evidence="14">
    <location>
        <begin position="391"/>
        <end position="393"/>
    </location>
    <ligand>
        <name>ATP</name>
        <dbReference type="ChEBI" id="CHEBI:30616"/>
    </ligand>
</feature>
<evidence type="ECO:0000256" key="15">
    <source>
        <dbReference type="SAM" id="MobiDB-lite"/>
    </source>
</evidence>